<geneLocation type="plasmid" evidence="2">
    <name>unnamed1</name>
</geneLocation>
<dbReference type="GO" id="GO:0006950">
    <property type="term" value="P:response to stress"/>
    <property type="evidence" value="ECO:0007669"/>
    <property type="project" value="TreeGrafter"/>
</dbReference>
<dbReference type="SMART" id="SM00347">
    <property type="entry name" value="HTH_MARR"/>
    <property type="match status" value="1"/>
</dbReference>
<dbReference type="PROSITE" id="PS50995">
    <property type="entry name" value="HTH_MARR_2"/>
    <property type="match status" value="1"/>
</dbReference>
<organism evidence="2 3">
    <name type="scientific">Cupriavidus oxalaticus</name>
    <dbReference type="NCBI Taxonomy" id="96344"/>
    <lineage>
        <taxon>Bacteria</taxon>
        <taxon>Pseudomonadati</taxon>
        <taxon>Pseudomonadota</taxon>
        <taxon>Betaproteobacteria</taxon>
        <taxon>Burkholderiales</taxon>
        <taxon>Burkholderiaceae</taxon>
        <taxon>Cupriavidus</taxon>
    </lineage>
</organism>
<evidence type="ECO:0000259" key="1">
    <source>
        <dbReference type="PROSITE" id="PS50995"/>
    </source>
</evidence>
<accession>A0A4P7LI49</accession>
<dbReference type="AlphaFoldDB" id="A0A4P7LI49"/>
<dbReference type="Pfam" id="PF01047">
    <property type="entry name" value="MarR"/>
    <property type="match status" value="1"/>
</dbReference>
<dbReference type="EMBL" id="CP038636">
    <property type="protein sequence ID" value="QBY55820.1"/>
    <property type="molecule type" value="Genomic_DNA"/>
</dbReference>
<dbReference type="KEGG" id="cox:E0W60_33235"/>
<proteinExistence type="predicted"/>
<feature type="domain" description="HTH marR-type" evidence="1">
    <location>
        <begin position="44"/>
        <end position="176"/>
    </location>
</feature>
<keyword evidence="2" id="KW-0614">Plasmid</keyword>
<dbReference type="InterPro" id="IPR039422">
    <property type="entry name" value="MarR/SlyA-like"/>
</dbReference>
<name>A0A4P7LI49_9BURK</name>
<sequence>MTDIEMHHCQNCTLTYCLGNVLSRPMPIMTAPTMKKDITSYEQRAHVGRLLHRSESRLVVALDKELEPFGVTAAQYVILAALWYDRADTAAQLCKELSYTPGAMTRMIDRLEQKRLVCRVPHPDSRRANKLELTEPGRATFPELLAASTTVIDRYFGGYSASELALLESMLERMLAQE</sequence>
<protein>
    <submittedName>
        <fullName evidence="2">MarR family transcriptional regulator</fullName>
    </submittedName>
</protein>
<evidence type="ECO:0000313" key="3">
    <source>
        <dbReference type="Proteomes" id="UP000295294"/>
    </source>
</evidence>
<dbReference type="PRINTS" id="PR00598">
    <property type="entry name" value="HTHMARR"/>
</dbReference>
<dbReference type="PANTHER" id="PTHR33164">
    <property type="entry name" value="TRANSCRIPTIONAL REGULATOR, MARR FAMILY"/>
    <property type="match status" value="1"/>
</dbReference>
<dbReference type="GO" id="GO:0003700">
    <property type="term" value="F:DNA-binding transcription factor activity"/>
    <property type="evidence" value="ECO:0007669"/>
    <property type="project" value="InterPro"/>
</dbReference>
<gene>
    <name evidence="2" type="ORF">E0W60_33235</name>
</gene>
<dbReference type="Gene3D" id="1.10.10.10">
    <property type="entry name" value="Winged helix-like DNA-binding domain superfamily/Winged helix DNA-binding domain"/>
    <property type="match status" value="1"/>
</dbReference>
<dbReference type="OrthoDB" id="6195716at2"/>
<dbReference type="Proteomes" id="UP000295294">
    <property type="component" value="Plasmid unnamed1"/>
</dbReference>
<dbReference type="InterPro" id="IPR000835">
    <property type="entry name" value="HTH_MarR-typ"/>
</dbReference>
<dbReference type="InterPro" id="IPR036390">
    <property type="entry name" value="WH_DNA-bd_sf"/>
</dbReference>
<reference evidence="2 3" key="1">
    <citation type="submission" date="2019-03" db="EMBL/GenBank/DDBJ databases">
        <title>Efficiently degradation of phenoxyalkanoic acid herbicides by Cupriavidus oxalaticus strain X32.</title>
        <authorList>
            <person name="Sheng X."/>
        </authorList>
    </citation>
    <scope>NUCLEOTIDE SEQUENCE [LARGE SCALE GENOMIC DNA]</scope>
    <source>
        <strain evidence="2 3">X32</strain>
        <plasmid evidence="2 3">unnamed1</plasmid>
    </source>
</reference>
<evidence type="ECO:0000313" key="2">
    <source>
        <dbReference type="EMBL" id="QBY55820.1"/>
    </source>
</evidence>
<dbReference type="PANTHER" id="PTHR33164:SF43">
    <property type="entry name" value="HTH-TYPE TRANSCRIPTIONAL REPRESSOR YETL"/>
    <property type="match status" value="1"/>
</dbReference>
<dbReference type="SUPFAM" id="SSF46785">
    <property type="entry name" value="Winged helix' DNA-binding domain"/>
    <property type="match status" value="1"/>
</dbReference>
<dbReference type="InterPro" id="IPR036388">
    <property type="entry name" value="WH-like_DNA-bd_sf"/>
</dbReference>